<dbReference type="EMBL" id="CP088156">
    <property type="protein sequence ID" value="UFZ02703.1"/>
    <property type="molecule type" value="Genomic_DNA"/>
</dbReference>
<dbReference type="InterPro" id="IPR015854">
    <property type="entry name" value="ABC_transpr_LolD-like"/>
</dbReference>
<feature type="domain" description="ABC transporter" evidence="5">
    <location>
        <begin position="2"/>
        <end position="226"/>
    </location>
</feature>
<protein>
    <submittedName>
        <fullName evidence="6">ABC transporter ATP-binding protein</fullName>
    </submittedName>
</protein>
<reference evidence="6" key="1">
    <citation type="journal article" date="2024" name="Antonie Van Leeuwenhoek">
        <title>Bradyrhizobium ontarionense sp. nov., a novel bacterial symbiont isolated from Aeschynomene indica (Indian jointvetch), harbours photosynthesis, nitrogen fixation and nitrous oxide (N2O) reductase genes.</title>
        <authorList>
            <person name="Bromfield E.S.P."/>
            <person name="Cloutier S."/>
        </authorList>
    </citation>
    <scope>NUCLEOTIDE SEQUENCE</scope>
    <source>
        <strain evidence="6">A19</strain>
    </source>
</reference>
<dbReference type="Gene3D" id="3.40.50.300">
    <property type="entry name" value="P-loop containing nucleotide triphosphate hydrolases"/>
    <property type="match status" value="1"/>
</dbReference>
<keyword evidence="2" id="KW-0547">Nucleotide-binding</keyword>
<keyword evidence="1" id="KW-0813">Transport</keyword>
<accession>A0ABY3R7G5</accession>
<gene>
    <name evidence="6" type="ORF">LQG66_25995</name>
</gene>
<dbReference type="InterPro" id="IPR003593">
    <property type="entry name" value="AAA+_ATPase"/>
</dbReference>
<dbReference type="SMART" id="SM00382">
    <property type="entry name" value="AAA"/>
    <property type="match status" value="1"/>
</dbReference>
<dbReference type="GO" id="GO:0005524">
    <property type="term" value="F:ATP binding"/>
    <property type="evidence" value="ECO:0007669"/>
    <property type="project" value="UniProtKB-KW"/>
</dbReference>
<evidence type="ECO:0000313" key="6">
    <source>
        <dbReference type="EMBL" id="UFZ02703.1"/>
    </source>
</evidence>
<evidence type="ECO:0000259" key="5">
    <source>
        <dbReference type="PROSITE" id="PS50893"/>
    </source>
</evidence>
<dbReference type="InterPro" id="IPR017911">
    <property type="entry name" value="MacB-like_ATP-bd"/>
</dbReference>
<sequence>MIELDDISKTYNAGCPNEVHSLCSVSLSIAGRAMTVLAGPSGSGKSTLVSIMGCLTRPTSGRVRLNGETVSALPQRFLTNLRRRTFGFVFQRFNLVRGITAVENVMLPGYPEGLSHARLRTRAVELLADFGLEHRVDHRVETLSGGEVQRVAIARALVNDPDIIIADEPTASLDRERVAQFLAIAADLKARGKTLIVTSHDPRITGAPIVDGVVSLADGRVAEVSP</sequence>
<evidence type="ECO:0000256" key="1">
    <source>
        <dbReference type="ARBA" id="ARBA00022448"/>
    </source>
</evidence>
<dbReference type="PANTHER" id="PTHR24220">
    <property type="entry name" value="IMPORT ATP-BINDING PROTEIN"/>
    <property type="match status" value="1"/>
</dbReference>
<evidence type="ECO:0000256" key="4">
    <source>
        <dbReference type="ARBA" id="ARBA00024722"/>
    </source>
</evidence>
<dbReference type="CDD" id="cd03255">
    <property type="entry name" value="ABC_MJ0796_LolCDE_FtsE"/>
    <property type="match status" value="1"/>
</dbReference>
<keyword evidence="3 6" id="KW-0067">ATP-binding</keyword>
<dbReference type="InterPro" id="IPR003439">
    <property type="entry name" value="ABC_transporter-like_ATP-bd"/>
</dbReference>
<name>A0ABY3R7G5_9BRAD</name>
<proteinExistence type="predicted"/>
<dbReference type="Pfam" id="PF00005">
    <property type="entry name" value="ABC_tran"/>
    <property type="match status" value="1"/>
</dbReference>
<comment type="function">
    <text evidence="4">Involved in beta-(1--&gt;2)glucan export. Transmembrane domains (TMD) form a pore in the inner membrane and the ATP-binding domain (NBD) is responsible for energy generation.</text>
</comment>
<evidence type="ECO:0000256" key="2">
    <source>
        <dbReference type="ARBA" id="ARBA00022741"/>
    </source>
</evidence>
<dbReference type="InterPro" id="IPR027417">
    <property type="entry name" value="P-loop_NTPase"/>
</dbReference>
<keyword evidence="7" id="KW-1185">Reference proteome</keyword>
<dbReference type="PROSITE" id="PS50893">
    <property type="entry name" value="ABC_TRANSPORTER_2"/>
    <property type="match status" value="1"/>
</dbReference>
<dbReference type="Proteomes" id="UP001431010">
    <property type="component" value="Chromosome"/>
</dbReference>
<evidence type="ECO:0000313" key="7">
    <source>
        <dbReference type="Proteomes" id="UP001431010"/>
    </source>
</evidence>
<dbReference type="SUPFAM" id="SSF52540">
    <property type="entry name" value="P-loop containing nucleoside triphosphate hydrolases"/>
    <property type="match status" value="1"/>
</dbReference>
<dbReference type="RefSeq" id="WP_231318489.1">
    <property type="nucleotide sequence ID" value="NZ_CP088156.1"/>
</dbReference>
<dbReference type="PANTHER" id="PTHR24220:SF86">
    <property type="entry name" value="ABC TRANSPORTER ABCH.1"/>
    <property type="match status" value="1"/>
</dbReference>
<evidence type="ECO:0000256" key="3">
    <source>
        <dbReference type="ARBA" id="ARBA00022840"/>
    </source>
</evidence>
<organism evidence="6 7">
    <name type="scientific">Bradyrhizobium ontarionense</name>
    <dbReference type="NCBI Taxonomy" id="2898149"/>
    <lineage>
        <taxon>Bacteria</taxon>
        <taxon>Pseudomonadati</taxon>
        <taxon>Pseudomonadota</taxon>
        <taxon>Alphaproteobacteria</taxon>
        <taxon>Hyphomicrobiales</taxon>
        <taxon>Nitrobacteraceae</taxon>
        <taxon>Bradyrhizobium</taxon>
    </lineage>
</organism>